<dbReference type="EMBL" id="BMHP01000003">
    <property type="protein sequence ID" value="GGD82442.1"/>
    <property type="molecule type" value="Genomic_DNA"/>
</dbReference>
<comment type="caution">
    <text evidence="3">The sequence shown here is derived from an EMBL/GenBank/DDBJ whole genome shotgun (WGS) entry which is preliminary data.</text>
</comment>
<dbReference type="InterPro" id="IPR003961">
    <property type="entry name" value="FN3_dom"/>
</dbReference>
<dbReference type="InterPro" id="IPR008963">
    <property type="entry name" value="Purple_acid_Pase-like_N"/>
</dbReference>
<dbReference type="PROSITE" id="PS50853">
    <property type="entry name" value="FN3"/>
    <property type="match status" value="1"/>
</dbReference>
<dbReference type="CDD" id="cd00063">
    <property type="entry name" value="FN3"/>
    <property type="match status" value="1"/>
</dbReference>
<reference evidence="3" key="2">
    <citation type="submission" date="2020-09" db="EMBL/GenBank/DDBJ databases">
        <authorList>
            <person name="Sun Q."/>
            <person name="Zhou Y."/>
        </authorList>
    </citation>
    <scope>NUCLEOTIDE SEQUENCE</scope>
    <source>
        <strain evidence="3">CGMCC 1.15178</strain>
    </source>
</reference>
<dbReference type="GO" id="GO:0046872">
    <property type="term" value="F:metal ion binding"/>
    <property type="evidence" value="ECO:0007669"/>
    <property type="project" value="InterPro"/>
</dbReference>
<feature type="chain" id="PRO_5037747059" description="Fibronectin type-III domain-containing protein" evidence="1">
    <location>
        <begin position="25"/>
        <end position="1457"/>
    </location>
</feature>
<evidence type="ECO:0000259" key="2">
    <source>
        <dbReference type="PROSITE" id="PS50853"/>
    </source>
</evidence>
<keyword evidence="1" id="KW-0732">Signal</keyword>
<gene>
    <name evidence="3" type="ORF">GCM10010911_45710</name>
</gene>
<dbReference type="InterPro" id="IPR013783">
    <property type="entry name" value="Ig-like_fold"/>
</dbReference>
<sequence>MKRIGAWLAFGLLFLMMMNGIAHADYDADSLEPLGTRAAGTSTVVYDAVRNEYVFQFAESGGGDVVTYKLPLNDPNAQKGLIVVQAQLNDHAAVYPVYWGGTLYRNAAGEVLLPFQLASAATVACTNSLTGSTVTISCTDTYQGISTSKTMTYKLKGQTLIIGLSSSGAGGSNNYAGFAFDRTNATPNVVPKRMTYAEDAPFMMVDNAYFMSTVVDKFKSGGTSFADQFANYASDSAWSSTRVNYDKNSAGSTNALAETVYVTVSSGALDTIYATSKTKSAHRDDLTDKVVWDYWGVGAYGGDLRQLGGGIVQSALARADFLKNNWRMDHLLMIDHQWQRHDYDRGLPEHYPANPMRGTGAEVHDLVASLKSYGWKYAFHEDYWYNYPVAAENKYWTAADQTKLAKNPDGSYRDGFLHSVTGVQSFAIRAERMKDYSALESAAIRTNYAPNAAYLDVNPAYAPDYLKQVTLDASAGDSRTLRAAYNGNKSLYDGIRTIYDAPLLGEGTNQLFRGDTAYAGYVDGVEREAVGHKDAEMMVDYELKTIRPLMANQGMGYRSRYFGASYPLPSLAEMDHYRAMSIAFGHTGFIGDEGYFSQDILDNLAGKEYYLMQALQEQYLDAAANVDSIQYWNGSAYRTLDEALKEGYDFTKAKLHIAYGNGLELYLNFGTADWSVTVNGTAYTLDTNGWVASNPGRSFLAYSALIGGHRVDYADTPDYTMADGRGTDTNFGTVAAKGMKVIVKNAGDAAAPVITDASVVSLSGDSAAISWTTDEPASAEADYGVTAAYGKNEPAVLNFTKQHQVTLKQLLPDTRYYVRARSYDIAGNAAEGPVLTFRTQPAGGSLGSQFSLTQGNAGWRYKYWNGTAYGNLSSNGTYWYLPSDPGTLITSYSMEPGASNDAVLQWTAPTTGWIRLEEKTPDSADSYNLNATDGVTLTILHNDEKLWEDSQYRSRKKVNGFDLTRYVQAGDNIYIRMNKKSNPYFDEFLINPAITYMPQPASASVSFSETQGSGQWYYRYWDGLKYADMVYTAANARWSGGGAWIAEDSSAPSTSADSARVWIASARQEVTVSGMVKKSAAGGDGVRTTILINEMPLWSQTIGATDTTGHDAAVRTWVEPGDRLVFRVNRVGTEAADTVSWNPQITLVQPFQSQADFSSVQGHNQWYYQKWDGTAYTDLVWDPAAGSYAGGGYLKADGLRLHPENGYDAVRKWVANTDGMVRVRGYAQNPDTGGDGVTVTLLKNDTVYWSRSIGGSDTNRYVIDVPVTVKKNDAVYIRVNKNVTLDFDSIHVATSIAYERPVYRASDGFSSMQGKEQWRYKSLSGTAYGTLSWNPAYQNWIFGTYGSVTATAQHPENSGVAVRQWTAPFAGKIRIAGSVLKQTSGGDGVDATIRKNGSQLWSRYIGGEKLGNYPESSYYHDLVANVEAGDAIDFIVDKHVTLDYDGTLWNPTITYVP</sequence>
<dbReference type="Proteomes" id="UP000612456">
    <property type="component" value="Unassembled WGS sequence"/>
</dbReference>
<feature type="signal peptide" evidence="1">
    <location>
        <begin position="1"/>
        <end position="24"/>
    </location>
</feature>
<evidence type="ECO:0000313" key="3">
    <source>
        <dbReference type="EMBL" id="GGD82442.1"/>
    </source>
</evidence>
<keyword evidence="4" id="KW-1185">Reference proteome</keyword>
<organism evidence="3 4">
    <name type="scientific">Paenibacillus nasutitermitis</name>
    <dbReference type="NCBI Taxonomy" id="1652958"/>
    <lineage>
        <taxon>Bacteria</taxon>
        <taxon>Bacillati</taxon>
        <taxon>Bacillota</taxon>
        <taxon>Bacilli</taxon>
        <taxon>Bacillales</taxon>
        <taxon>Paenibacillaceae</taxon>
        <taxon>Paenibacillus</taxon>
    </lineage>
</organism>
<dbReference type="Gene3D" id="3.20.20.80">
    <property type="entry name" value="Glycosidases"/>
    <property type="match status" value="1"/>
</dbReference>
<dbReference type="Gene3D" id="2.60.40.10">
    <property type="entry name" value="Immunoglobulins"/>
    <property type="match status" value="1"/>
</dbReference>
<protein>
    <recommendedName>
        <fullName evidence="2">Fibronectin type-III domain-containing protein</fullName>
    </recommendedName>
</protein>
<dbReference type="RefSeq" id="WP_188995254.1">
    <property type="nucleotide sequence ID" value="NZ_BMHP01000003.1"/>
</dbReference>
<dbReference type="Pfam" id="PF00041">
    <property type="entry name" value="fn3"/>
    <property type="match status" value="1"/>
</dbReference>
<dbReference type="GO" id="GO:0003993">
    <property type="term" value="F:acid phosphatase activity"/>
    <property type="evidence" value="ECO:0007669"/>
    <property type="project" value="InterPro"/>
</dbReference>
<proteinExistence type="predicted"/>
<name>A0A916Z971_9BACL</name>
<accession>A0A916Z971</accession>
<dbReference type="SUPFAM" id="SSF49363">
    <property type="entry name" value="Purple acid phosphatase, N-terminal domain"/>
    <property type="match status" value="1"/>
</dbReference>
<reference evidence="3" key="1">
    <citation type="journal article" date="2014" name="Int. J. Syst. Evol. Microbiol.">
        <title>Complete genome sequence of Corynebacterium casei LMG S-19264T (=DSM 44701T), isolated from a smear-ripened cheese.</title>
        <authorList>
            <consortium name="US DOE Joint Genome Institute (JGI-PGF)"/>
            <person name="Walter F."/>
            <person name="Albersmeier A."/>
            <person name="Kalinowski J."/>
            <person name="Ruckert C."/>
        </authorList>
    </citation>
    <scope>NUCLEOTIDE SEQUENCE</scope>
    <source>
        <strain evidence="3">CGMCC 1.15178</strain>
    </source>
</reference>
<evidence type="ECO:0000256" key="1">
    <source>
        <dbReference type="SAM" id="SignalP"/>
    </source>
</evidence>
<feature type="domain" description="Fibronectin type-III" evidence="2">
    <location>
        <begin position="753"/>
        <end position="842"/>
    </location>
</feature>
<evidence type="ECO:0000313" key="4">
    <source>
        <dbReference type="Proteomes" id="UP000612456"/>
    </source>
</evidence>